<dbReference type="InterPro" id="IPR015161">
    <property type="entry name" value="Sklp_toxin_b/g_crystallin"/>
</dbReference>
<reference evidence="4" key="3">
    <citation type="journal article" date="2019" name="Microbiol. Resour. Announc.">
        <title>Genome Sequence of Metarhizium rileyi, a Microbial Control Agent for Lepidoptera.</title>
        <authorList>
            <person name="Binneck E."/>
            <person name="Lastra C.C.L."/>
            <person name="Sosa-Gomez D.R."/>
        </authorList>
    </citation>
    <scope>NUCLEOTIDE SEQUENCE</scope>
    <source>
        <strain evidence="4">Cep018-CH2</strain>
    </source>
</reference>
<dbReference type="Proteomes" id="UP000317257">
    <property type="component" value="Unassembled WGS sequence"/>
</dbReference>
<dbReference type="AlphaFoldDB" id="A0A166Y1K3"/>
<evidence type="ECO:0000259" key="2">
    <source>
        <dbReference type="Pfam" id="PF09076"/>
    </source>
</evidence>
<evidence type="ECO:0000256" key="1">
    <source>
        <dbReference type="SAM" id="SignalP"/>
    </source>
</evidence>
<evidence type="ECO:0000313" key="3">
    <source>
        <dbReference type="EMBL" id="OAA36427.1"/>
    </source>
</evidence>
<comment type="caution">
    <text evidence="3">The sequence shown here is derived from an EMBL/GenBank/DDBJ whole genome shotgun (WGS) entry which is preliminary data.</text>
</comment>
<accession>A0A166Y1K3</accession>
<dbReference type="EMBL" id="AZHC01000035">
    <property type="protein sequence ID" value="OAA36427.1"/>
    <property type="molecule type" value="Genomic_DNA"/>
</dbReference>
<protein>
    <recommendedName>
        <fullName evidence="2">Streptomyces killer toxin-like beta/gamma crystallin domain-containing protein</fullName>
    </recommendedName>
</protein>
<feature type="signal peptide" evidence="1">
    <location>
        <begin position="1"/>
        <end position="23"/>
    </location>
</feature>
<reference evidence="6" key="2">
    <citation type="submission" date="2018-12" db="EMBL/GenBank/DDBJ databases">
        <title>The complete genome of Metarhizium rileyi, a key fungal pathogen of Lepidoptera.</title>
        <authorList>
            <person name="Binneck E."/>
            <person name="Lastra C.C.L."/>
            <person name="Sosa-Gomez D.R."/>
        </authorList>
    </citation>
    <scope>NUCLEOTIDE SEQUENCE [LARGE SCALE GENOMIC DNA]</scope>
    <source>
        <strain evidence="6">Cep018-CH2</strain>
    </source>
</reference>
<sequence length="119" mass="13403">MLRSTLSTLLAATAAVFPGGTTAIKEINVFTCMFSPGYLSFSYTVGNRGNYVARCFAESGETDVNQEHVTSYCSGNNAGWFEYEPGDEYLYRHYFNKSECFVTHSRNTDWGRLVKIHIN</sequence>
<evidence type="ECO:0000313" key="5">
    <source>
        <dbReference type="Proteomes" id="UP000243498"/>
    </source>
</evidence>
<reference evidence="3 5" key="1">
    <citation type="journal article" date="2016" name="Genome Biol. Evol.">
        <title>Divergent and convergent evolution of fungal pathogenicity.</title>
        <authorList>
            <person name="Shang Y."/>
            <person name="Xiao G."/>
            <person name="Zheng P."/>
            <person name="Cen K."/>
            <person name="Zhan S."/>
            <person name="Wang C."/>
        </authorList>
    </citation>
    <scope>NUCLEOTIDE SEQUENCE [LARGE SCALE GENOMIC DNA]</scope>
    <source>
        <strain evidence="3 5">RCEF 4871</strain>
    </source>
</reference>
<dbReference type="OrthoDB" id="4960511at2759"/>
<dbReference type="InterPro" id="IPR015791">
    <property type="entry name" value="Antimic/Inh_G_crystallin-like"/>
</dbReference>
<name>A0A166Y1K3_METRR</name>
<feature type="domain" description="Streptomyces killer toxin-like beta/gamma crystallin" evidence="2">
    <location>
        <begin position="50"/>
        <end position="94"/>
    </location>
</feature>
<dbReference type="OMA" id="NAGWFEY"/>
<keyword evidence="5" id="KW-1185">Reference proteome</keyword>
<dbReference type="Gene3D" id="2.60.20.30">
    <property type="match status" value="1"/>
</dbReference>
<evidence type="ECO:0000313" key="4">
    <source>
        <dbReference type="EMBL" id="TWU72654.1"/>
    </source>
</evidence>
<proteinExistence type="predicted"/>
<accession>A0A5C6G572</accession>
<organism evidence="3 5">
    <name type="scientific">Metarhizium rileyi (strain RCEF 4871)</name>
    <name type="common">Nomuraea rileyi</name>
    <dbReference type="NCBI Taxonomy" id="1649241"/>
    <lineage>
        <taxon>Eukaryota</taxon>
        <taxon>Fungi</taxon>
        <taxon>Dikarya</taxon>
        <taxon>Ascomycota</taxon>
        <taxon>Pezizomycotina</taxon>
        <taxon>Sordariomycetes</taxon>
        <taxon>Hypocreomycetidae</taxon>
        <taxon>Hypocreales</taxon>
        <taxon>Clavicipitaceae</taxon>
        <taxon>Metarhizium</taxon>
    </lineage>
</organism>
<keyword evidence="1" id="KW-0732">Signal</keyword>
<dbReference type="Pfam" id="PF09076">
    <property type="entry name" value="Crystall_2"/>
    <property type="match status" value="1"/>
</dbReference>
<feature type="chain" id="PRO_5007882616" description="Streptomyces killer toxin-like beta/gamma crystallin domain-containing protein" evidence="1">
    <location>
        <begin position="24"/>
        <end position="119"/>
    </location>
</feature>
<gene>
    <name evidence="4" type="ORF">ED733_002015</name>
    <name evidence="3" type="ORF">NOR_07506</name>
</gene>
<dbReference type="EMBL" id="SBHS01000025">
    <property type="protein sequence ID" value="TWU72654.1"/>
    <property type="molecule type" value="Genomic_DNA"/>
</dbReference>
<evidence type="ECO:0000313" key="6">
    <source>
        <dbReference type="Proteomes" id="UP000317257"/>
    </source>
</evidence>
<dbReference type="Proteomes" id="UP000243498">
    <property type="component" value="Unassembled WGS sequence"/>
</dbReference>